<sequence length="961" mass="108394">MERKEGIVRWSPYQTRDEFLKVNLTNHTIHLYKATGHARADKFDYSTISKHSDIPDINGYDWSPNHRGLLAIGTPLGEVRLLRVDDNSNESLTLPLRFQRACQAVTFNTTGLLAVGLDRVRNDACLQIWDVNERLANWDASKPGLAVPTMSIEPRIKIEGGMSVTSIRFFEDSPQTLICGIRNQSVKIYDLRDPNFNAVTFQTRCNNNIALDYVDSNYFASSTLDLPGLVIFDRRAAGMRNGASPRYNEVTDEGDLPWGAVLKLDRIIEGESNVSVKQMRFSREHRGALGVLSTSGQLQILQTQKEYIEPGSIDDVEGGPELLEIKKSYELQRAFISSSYSKRFEHQIVSFDWIHLGSMHLEPRVIGLQANGEFKILSMPTIATPHLLEMVPWAQPHQSSNSRFDLPYFRIPREREEILGPLHATSVKATTPVFGPDSYGLTQTKINLLSKVKNSLYSEKSRVVDVSMVNKSASEKLDQINLVTTGYLFDCQKNKRLVGNDSGLADLWEWISGAEEAAASNGMVSGSLDLSYLGVYYIWTNQLGKKFQSRMIDIKVNPNPAQWEQHISSINEKNERPEFNNVETSRPQHRQLCLAICGNLRSDDEILIEIDALIEAGDYACAACLALFEGRPDLSVKILYDGGSEYFFIAMALDMKIQTKASLKPPKLDWEKALDGSQGLSSNVNIRAISHYIATSSWEAVAEERCLPLRQRVALALRHFTDDQLTNWLEKEMEETIRTGDVQGVVLAGITDPTVSIMAKYVENCGDYQTAILALSFCYPRYISDVRCDAWREEYRAFLNRHRRFIDRVKFDQELIKKSRDRNGVSFLKPSPRQVTIRCQNCDQMTTSDLPHSAQATGTTPAILRNPITIAGINAGLKCPRCGVGLPRCVVCMHHVLGQPRSDRPEISTDPMSSKAAESFPTFCMKCKHVMHMDHALLWFKNHEECPVSECRCRCNDMVNR</sequence>
<accession>N1JFH8</accession>
<dbReference type="AlphaFoldDB" id="N1JFH8"/>
<dbReference type="InterPro" id="IPR049092">
    <property type="entry name" value="MIOS_a-sol"/>
</dbReference>
<organism evidence="6 7">
    <name type="scientific">Blumeria graminis f. sp. hordei (strain DH14)</name>
    <name type="common">Barley powdery mildew</name>
    <name type="synonym">Oidium monilioides f. sp. hordei</name>
    <dbReference type="NCBI Taxonomy" id="546991"/>
    <lineage>
        <taxon>Eukaryota</taxon>
        <taxon>Fungi</taxon>
        <taxon>Dikarya</taxon>
        <taxon>Ascomycota</taxon>
        <taxon>Pezizomycotina</taxon>
        <taxon>Leotiomycetes</taxon>
        <taxon>Erysiphales</taxon>
        <taxon>Erysiphaceae</taxon>
        <taxon>Blumeria</taxon>
        <taxon>Blumeria hordei</taxon>
    </lineage>
</organism>
<dbReference type="InterPro" id="IPR031488">
    <property type="entry name" value="Zn_ribbon_mio"/>
</dbReference>
<feature type="domain" description="GATOR2 complex protein MIO zinc-ribbon like" evidence="4">
    <location>
        <begin position="873"/>
        <end position="956"/>
    </location>
</feature>
<evidence type="ECO:0000256" key="1">
    <source>
        <dbReference type="ARBA" id="ARBA00009713"/>
    </source>
</evidence>
<keyword evidence="2" id="KW-0853">WD repeat</keyword>
<dbReference type="HOGENOM" id="CLU_005843_0_0_1"/>
<dbReference type="InterPro" id="IPR036322">
    <property type="entry name" value="WD40_repeat_dom_sf"/>
</dbReference>
<dbReference type="InterPro" id="IPR015943">
    <property type="entry name" value="WD40/YVTN_repeat-like_dom_sf"/>
</dbReference>
<dbReference type="EMBL" id="CAUH01004624">
    <property type="protein sequence ID" value="CCU80338.1"/>
    <property type="molecule type" value="Genomic_DNA"/>
</dbReference>
<evidence type="ECO:0000259" key="5">
    <source>
        <dbReference type="Pfam" id="PF21719"/>
    </source>
</evidence>
<name>N1JFH8_BLUG1</name>
<dbReference type="PANTHER" id="PTHR16453">
    <property type="entry name" value="WD40 DOMAIN-CONTAINING PROTEIN MIO FAMILY MEMBER"/>
    <property type="match status" value="1"/>
</dbReference>
<dbReference type="GO" id="GO:1904263">
    <property type="term" value="P:positive regulation of TORC1 signaling"/>
    <property type="evidence" value="ECO:0007669"/>
    <property type="project" value="TreeGrafter"/>
</dbReference>
<reference evidence="6 7" key="1">
    <citation type="journal article" date="2010" name="Science">
        <title>Genome expansion and gene loss in powdery mildew fungi reveal tradeoffs in extreme parasitism.</title>
        <authorList>
            <person name="Spanu P.D."/>
            <person name="Abbott J.C."/>
            <person name="Amselem J."/>
            <person name="Burgis T.A."/>
            <person name="Soanes D.M."/>
            <person name="Stueber K."/>
            <person name="Ver Loren van Themaat E."/>
            <person name="Brown J.K.M."/>
            <person name="Butcher S.A."/>
            <person name="Gurr S.J."/>
            <person name="Lebrun M.-H."/>
            <person name="Ridout C.J."/>
            <person name="Schulze-Lefert P."/>
            <person name="Talbot N.J."/>
            <person name="Ahmadinejad N."/>
            <person name="Ametz C."/>
            <person name="Barton G.R."/>
            <person name="Benjdia M."/>
            <person name="Bidzinski P."/>
            <person name="Bindschedler L.V."/>
            <person name="Both M."/>
            <person name="Brewer M.T."/>
            <person name="Cadle-Davidson L."/>
            <person name="Cadle-Davidson M.M."/>
            <person name="Collemare J."/>
            <person name="Cramer R."/>
            <person name="Frenkel O."/>
            <person name="Godfrey D."/>
            <person name="Harriman J."/>
            <person name="Hoede C."/>
            <person name="King B.C."/>
            <person name="Klages S."/>
            <person name="Kleemann J."/>
            <person name="Knoll D."/>
            <person name="Koti P.S."/>
            <person name="Kreplak J."/>
            <person name="Lopez-Ruiz F.J."/>
            <person name="Lu X."/>
            <person name="Maekawa T."/>
            <person name="Mahanil S."/>
            <person name="Micali C."/>
            <person name="Milgroom M.G."/>
            <person name="Montana G."/>
            <person name="Noir S."/>
            <person name="O'Connell R.J."/>
            <person name="Oberhaensli S."/>
            <person name="Parlange F."/>
            <person name="Pedersen C."/>
            <person name="Quesneville H."/>
            <person name="Reinhardt R."/>
            <person name="Rott M."/>
            <person name="Sacristan S."/>
            <person name="Schmidt S.M."/>
            <person name="Schoen M."/>
            <person name="Skamnioti P."/>
            <person name="Sommer H."/>
            <person name="Stephens A."/>
            <person name="Takahara H."/>
            <person name="Thordal-Christensen H."/>
            <person name="Vigouroux M."/>
            <person name="Wessling R."/>
            <person name="Wicker T."/>
            <person name="Panstruga R."/>
        </authorList>
    </citation>
    <scope>NUCLEOTIDE SEQUENCE [LARGE SCALE GENOMIC DNA]</scope>
    <source>
        <strain evidence="6">DH14</strain>
    </source>
</reference>
<evidence type="ECO:0000256" key="3">
    <source>
        <dbReference type="ARBA" id="ARBA00022737"/>
    </source>
</evidence>
<evidence type="ECO:0000256" key="2">
    <source>
        <dbReference type="ARBA" id="ARBA00022574"/>
    </source>
</evidence>
<dbReference type="FunCoup" id="N1JFH8">
    <property type="interactions" value="721"/>
</dbReference>
<gene>
    <name evidence="6" type="ORF">BGHDH14_bgh04693</name>
</gene>
<evidence type="ECO:0000313" key="6">
    <source>
        <dbReference type="EMBL" id="CCU80338.1"/>
    </source>
</evidence>
<dbReference type="STRING" id="546991.N1JFH8"/>
<dbReference type="GO" id="GO:0016874">
    <property type="term" value="F:ligase activity"/>
    <property type="evidence" value="ECO:0007669"/>
    <property type="project" value="UniProtKB-KW"/>
</dbReference>
<proteinExistence type="inferred from homology"/>
<dbReference type="InParanoid" id="N1JFH8"/>
<dbReference type="eggNOG" id="KOG1008">
    <property type="taxonomic scope" value="Eukaryota"/>
</dbReference>
<comment type="similarity">
    <text evidence="1">Belongs to the WD repeat mio family.</text>
</comment>
<dbReference type="OrthoDB" id="341486at2759"/>
<dbReference type="Proteomes" id="UP000015441">
    <property type="component" value="Unassembled WGS sequence"/>
</dbReference>
<dbReference type="Pfam" id="PF21719">
    <property type="entry name" value="MIOS_a-sol"/>
    <property type="match status" value="1"/>
</dbReference>
<dbReference type="PANTHER" id="PTHR16453:SF9">
    <property type="entry name" value="GATOR COMPLEX PROTEIN MIOS"/>
    <property type="match status" value="1"/>
</dbReference>
<dbReference type="FunFam" id="2.130.10.10:FF:001167">
    <property type="entry name" value="Uncharacterized protein"/>
    <property type="match status" value="1"/>
</dbReference>
<feature type="domain" description="MIOS-like alpha-solenoid" evidence="5">
    <location>
        <begin position="489"/>
        <end position="717"/>
    </location>
</feature>
<protein>
    <submittedName>
        <fullName evidence="6">Ubiquitin-protein ligase E3</fullName>
    </submittedName>
</protein>
<dbReference type="CDD" id="cd16691">
    <property type="entry name" value="mRING-H2-C3H3C2_Mio"/>
    <property type="match status" value="1"/>
</dbReference>
<evidence type="ECO:0000313" key="7">
    <source>
        <dbReference type="Proteomes" id="UP000015441"/>
    </source>
</evidence>
<evidence type="ECO:0000259" key="4">
    <source>
        <dbReference type="Pfam" id="PF17034"/>
    </source>
</evidence>
<dbReference type="InterPro" id="IPR037593">
    <property type="entry name" value="MIOS/Sea4"/>
</dbReference>
<dbReference type="GO" id="GO:0005737">
    <property type="term" value="C:cytoplasm"/>
    <property type="evidence" value="ECO:0007669"/>
    <property type="project" value="TreeGrafter"/>
</dbReference>
<keyword evidence="3" id="KW-0677">Repeat</keyword>
<comment type="caution">
    <text evidence="6">The sequence shown here is derived from an EMBL/GenBank/DDBJ whole genome shotgun (WGS) entry which is preliminary data.</text>
</comment>
<keyword evidence="7" id="KW-1185">Reference proteome</keyword>
<dbReference type="Gene3D" id="2.130.10.10">
    <property type="entry name" value="YVTN repeat-like/Quinoprotein amine dehydrogenase"/>
    <property type="match status" value="1"/>
</dbReference>
<dbReference type="Pfam" id="PF17034">
    <property type="entry name" value="zinc_ribbon_16"/>
    <property type="match status" value="1"/>
</dbReference>
<dbReference type="SUPFAM" id="SSF50978">
    <property type="entry name" value="WD40 repeat-like"/>
    <property type="match status" value="1"/>
</dbReference>
<keyword evidence="6" id="KW-0436">Ligase</keyword>